<reference evidence="1" key="1">
    <citation type="journal article" date="2020" name="Nature">
        <title>Giant virus diversity and host interactions through global metagenomics.</title>
        <authorList>
            <person name="Schulz F."/>
            <person name="Roux S."/>
            <person name="Paez-Espino D."/>
            <person name="Jungbluth S."/>
            <person name="Walsh D.A."/>
            <person name="Denef V.J."/>
            <person name="McMahon K.D."/>
            <person name="Konstantinidis K.T."/>
            <person name="Eloe-Fadrosh E.A."/>
            <person name="Kyrpides N.C."/>
            <person name="Woyke T."/>
        </authorList>
    </citation>
    <scope>NUCLEOTIDE SEQUENCE</scope>
    <source>
        <strain evidence="1">GVMAG-M-3300018868-6</strain>
    </source>
</reference>
<name>A0A6C0BUL5_9ZZZZ</name>
<sequence length="156" mass="18594">MCEKDWSDYKTAKAFYKSCGNDTSAKYDIADFKKKMSTIKKELEKERIYVIYVGWAGVGTEAQYVFDEAYNIIENEKKYKGVDKLKSFKVIYSEDFLYHLTKTGKINLLFDYSFFKTPAEKKEVKEYFEKTEQVFKKYFTNKEMKIDKNTITIKLH</sequence>
<protein>
    <submittedName>
        <fullName evidence="1">Uncharacterized protein</fullName>
    </submittedName>
</protein>
<dbReference type="EMBL" id="MN739256">
    <property type="protein sequence ID" value="QHS95732.1"/>
    <property type="molecule type" value="Genomic_DNA"/>
</dbReference>
<evidence type="ECO:0000313" key="1">
    <source>
        <dbReference type="EMBL" id="QHS95732.1"/>
    </source>
</evidence>
<organism evidence="1">
    <name type="scientific">viral metagenome</name>
    <dbReference type="NCBI Taxonomy" id="1070528"/>
    <lineage>
        <taxon>unclassified sequences</taxon>
        <taxon>metagenomes</taxon>
        <taxon>organismal metagenomes</taxon>
    </lineage>
</organism>
<proteinExistence type="predicted"/>
<dbReference type="AlphaFoldDB" id="A0A6C0BUL5"/>
<accession>A0A6C0BUL5</accession>